<dbReference type="EMBL" id="BSXW01000076">
    <property type="protein sequence ID" value="GMF11470.1"/>
    <property type="molecule type" value="Genomic_DNA"/>
</dbReference>
<sequence>MVEQLLDRFIQAETQFQERKTGGGSSGQEPSESRRSSDVESEESDVDDETLPTPAQSAPESGKKRKKRFFFQDLHDVLLLDAVLHDEGIVTVSGVRKPDWKTITASLNGQGLDVDAHTLRSHLRLLVDGYRTESSAWDADPAPLSEKYELLRDYCRKLDGEEDHHRPSNDDQAFDPALETQDRCVETSQEIRVGTKRSHAVTGSVESVECPRTPASPTVVTSNISQDRNAPFQPAEAASTPTIIQSPPHDSTGASEAAWKRQKVELENILERFVSQQADRQREEREQAQVRLSTQQDLQRQTIDLQKRALDMQEKAMNMQERLMALMEKIMDKLG</sequence>
<evidence type="ECO:0000256" key="1">
    <source>
        <dbReference type="SAM" id="Coils"/>
    </source>
</evidence>
<keyword evidence="1" id="KW-0175">Coiled coil</keyword>
<name>A0A9W6WNK2_9STRA</name>
<evidence type="ECO:0000313" key="3">
    <source>
        <dbReference type="EMBL" id="GMF11470.1"/>
    </source>
</evidence>
<reference evidence="3" key="1">
    <citation type="submission" date="2023-04" db="EMBL/GenBank/DDBJ databases">
        <title>Phytophthora lilii NBRC 32176.</title>
        <authorList>
            <person name="Ichikawa N."/>
            <person name="Sato H."/>
            <person name="Tonouchi N."/>
        </authorList>
    </citation>
    <scope>NUCLEOTIDE SEQUENCE</scope>
    <source>
        <strain evidence="3">NBRC 32176</strain>
    </source>
</reference>
<dbReference type="OrthoDB" id="126832at2759"/>
<evidence type="ECO:0000313" key="4">
    <source>
        <dbReference type="Proteomes" id="UP001165083"/>
    </source>
</evidence>
<comment type="caution">
    <text evidence="3">The sequence shown here is derived from an EMBL/GenBank/DDBJ whole genome shotgun (WGS) entry which is preliminary data.</text>
</comment>
<evidence type="ECO:0000256" key="2">
    <source>
        <dbReference type="SAM" id="MobiDB-lite"/>
    </source>
</evidence>
<feature type="region of interest" description="Disordered" evidence="2">
    <location>
        <begin position="13"/>
        <end position="64"/>
    </location>
</feature>
<organism evidence="3 4">
    <name type="scientific">Phytophthora lilii</name>
    <dbReference type="NCBI Taxonomy" id="2077276"/>
    <lineage>
        <taxon>Eukaryota</taxon>
        <taxon>Sar</taxon>
        <taxon>Stramenopiles</taxon>
        <taxon>Oomycota</taxon>
        <taxon>Peronosporomycetes</taxon>
        <taxon>Peronosporales</taxon>
        <taxon>Peronosporaceae</taxon>
        <taxon>Phytophthora</taxon>
    </lineage>
</organism>
<gene>
    <name evidence="3" type="ORF">Plil01_000217000</name>
</gene>
<keyword evidence="4" id="KW-1185">Reference proteome</keyword>
<proteinExistence type="predicted"/>
<accession>A0A9W6WNK2</accession>
<feature type="compositionally biased region" description="Acidic residues" evidence="2">
    <location>
        <begin position="39"/>
        <end position="50"/>
    </location>
</feature>
<feature type="coiled-coil region" evidence="1">
    <location>
        <begin position="266"/>
        <end position="329"/>
    </location>
</feature>
<dbReference type="AlphaFoldDB" id="A0A9W6WNK2"/>
<protein>
    <submittedName>
        <fullName evidence="3">Unnamed protein product</fullName>
    </submittedName>
</protein>
<dbReference type="Proteomes" id="UP001165083">
    <property type="component" value="Unassembled WGS sequence"/>
</dbReference>